<dbReference type="Pfam" id="PF25787">
    <property type="entry name" value="HTH_SB"/>
    <property type="match status" value="1"/>
</dbReference>
<dbReference type="AlphaFoldDB" id="A0AAN8QZQ5"/>
<proteinExistence type="predicted"/>
<accession>A0AAN8QZQ5</accession>
<dbReference type="Proteomes" id="UP001356427">
    <property type="component" value="Unassembled WGS sequence"/>
</dbReference>
<organism evidence="2 3">
    <name type="scientific">Coregonus suidteri</name>
    <dbReference type="NCBI Taxonomy" id="861788"/>
    <lineage>
        <taxon>Eukaryota</taxon>
        <taxon>Metazoa</taxon>
        <taxon>Chordata</taxon>
        <taxon>Craniata</taxon>
        <taxon>Vertebrata</taxon>
        <taxon>Euteleostomi</taxon>
        <taxon>Actinopterygii</taxon>
        <taxon>Neopterygii</taxon>
        <taxon>Teleostei</taxon>
        <taxon>Protacanthopterygii</taxon>
        <taxon>Salmoniformes</taxon>
        <taxon>Salmonidae</taxon>
        <taxon>Coregoninae</taxon>
        <taxon>Coregonus</taxon>
    </lineage>
</organism>
<name>A0AAN8QZQ5_9TELE</name>
<gene>
    <name evidence="2" type="ORF">J4Q44_G00124280</name>
</gene>
<dbReference type="EMBL" id="JAGTTL010000010">
    <property type="protein sequence ID" value="KAK6317028.1"/>
    <property type="molecule type" value="Genomic_DNA"/>
</dbReference>
<evidence type="ECO:0000259" key="1">
    <source>
        <dbReference type="Pfam" id="PF25787"/>
    </source>
</evidence>
<dbReference type="InterPro" id="IPR057667">
    <property type="entry name" value="HTH_SB"/>
</dbReference>
<feature type="domain" description="Sleeping Beauty transposase HTH" evidence="1">
    <location>
        <begin position="1"/>
        <end position="32"/>
    </location>
</feature>
<reference evidence="2 3" key="1">
    <citation type="submission" date="2021-04" db="EMBL/GenBank/DDBJ databases">
        <authorList>
            <person name="De Guttry C."/>
            <person name="Zahm M."/>
            <person name="Klopp C."/>
            <person name="Cabau C."/>
            <person name="Louis A."/>
            <person name="Berthelot C."/>
            <person name="Parey E."/>
            <person name="Roest Crollius H."/>
            <person name="Montfort J."/>
            <person name="Robinson-Rechavi M."/>
            <person name="Bucao C."/>
            <person name="Bouchez O."/>
            <person name="Gislard M."/>
            <person name="Lluch J."/>
            <person name="Milhes M."/>
            <person name="Lampietro C."/>
            <person name="Lopez Roques C."/>
            <person name="Donnadieu C."/>
            <person name="Braasch I."/>
            <person name="Desvignes T."/>
            <person name="Postlethwait J."/>
            <person name="Bobe J."/>
            <person name="Wedekind C."/>
            <person name="Guiguen Y."/>
        </authorList>
    </citation>
    <scope>NUCLEOTIDE SEQUENCE [LARGE SCALE GENOMIC DNA]</scope>
    <source>
        <strain evidence="2">Cs_M1</strain>
        <tissue evidence="2">Blood</tissue>
    </source>
</reference>
<sequence length="114" mass="13079">MAKTKELSKDVRDKIVDLHKAGMGYKTIAKQLVFLQIVFIVRQKSHPRFAGQHNDLVYMAQISLEKLQIQQSGVWRRHACPRVLPREETSSSLTCFPQKLTAEKKHLINQALAL</sequence>
<evidence type="ECO:0000313" key="3">
    <source>
        <dbReference type="Proteomes" id="UP001356427"/>
    </source>
</evidence>
<evidence type="ECO:0000313" key="2">
    <source>
        <dbReference type="EMBL" id="KAK6317028.1"/>
    </source>
</evidence>
<dbReference type="Gene3D" id="1.10.10.10">
    <property type="entry name" value="Winged helix-like DNA-binding domain superfamily/Winged helix DNA-binding domain"/>
    <property type="match status" value="1"/>
</dbReference>
<dbReference type="InterPro" id="IPR036388">
    <property type="entry name" value="WH-like_DNA-bd_sf"/>
</dbReference>
<keyword evidence="3" id="KW-1185">Reference proteome</keyword>
<comment type="caution">
    <text evidence="2">The sequence shown here is derived from an EMBL/GenBank/DDBJ whole genome shotgun (WGS) entry which is preliminary data.</text>
</comment>
<protein>
    <recommendedName>
        <fullName evidence="1">Sleeping Beauty transposase HTH domain-containing protein</fullName>
    </recommendedName>
</protein>